<feature type="region of interest" description="Disordered" evidence="1">
    <location>
        <begin position="1"/>
        <end position="21"/>
    </location>
</feature>
<evidence type="ECO:0000256" key="1">
    <source>
        <dbReference type="SAM" id="MobiDB-lite"/>
    </source>
</evidence>
<dbReference type="InterPro" id="IPR036691">
    <property type="entry name" value="Endo/exonu/phosph_ase_sf"/>
</dbReference>
<dbReference type="GO" id="GO:0046856">
    <property type="term" value="P:phosphatidylinositol dephosphorylation"/>
    <property type="evidence" value="ECO:0007669"/>
    <property type="project" value="InterPro"/>
</dbReference>
<protein>
    <submittedName>
        <fullName evidence="3">DNase I-like protein</fullName>
    </submittedName>
</protein>
<evidence type="ECO:0000259" key="2">
    <source>
        <dbReference type="SMART" id="SM00128"/>
    </source>
</evidence>
<gene>
    <name evidence="3" type="ORF">LY90DRAFT_505088</name>
</gene>
<reference evidence="3 4" key="1">
    <citation type="submission" date="2016-08" db="EMBL/GenBank/DDBJ databases">
        <title>A Parts List for Fungal Cellulosomes Revealed by Comparative Genomics.</title>
        <authorList>
            <consortium name="DOE Joint Genome Institute"/>
            <person name="Haitjema C.H."/>
            <person name="Gilmore S.P."/>
            <person name="Henske J.K."/>
            <person name="Solomon K.V."/>
            <person name="De Groot R."/>
            <person name="Kuo A."/>
            <person name="Mondo S.J."/>
            <person name="Salamov A.A."/>
            <person name="Labutti K."/>
            <person name="Zhao Z."/>
            <person name="Chiniquy J."/>
            <person name="Barry K."/>
            <person name="Brewer H.M."/>
            <person name="Purvine S.O."/>
            <person name="Wright A.T."/>
            <person name="Boxma B."/>
            <person name="Van Alen T."/>
            <person name="Hackstein J.H."/>
            <person name="Baker S.E."/>
            <person name="Grigoriev I.V."/>
            <person name="O'Malley M.A."/>
        </authorList>
    </citation>
    <scope>NUCLEOTIDE SEQUENCE [LARGE SCALE GENOMIC DNA]</scope>
    <source>
        <strain evidence="3 4">G1</strain>
    </source>
</reference>
<dbReference type="PANTHER" id="PTHR11200">
    <property type="entry name" value="INOSITOL 5-PHOSPHATASE"/>
    <property type="match status" value="1"/>
</dbReference>
<dbReference type="SUPFAM" id="SSF50978">
    <property type="entry name" value="WD40 repeat-like"/>
    <property type="match status" value="1"/>
</dbReference>
<dbReference type="OrthoDB" id="2248459at2759"/>
<dbReference type="SUPFAM" id="SSF56219">
    <property type="entry name" value="DNase I-like"/>
    <property type="match status" value="1"/>
</dbReference>
<dbReference type="EMBL" id="MCOG01000054">
    <property type="protein sequence ID" value="ORY64541.1"/>
    <property type="molecule type" value="Genomic_DNA"/>
</dbReference>
<dbReference type="InterPro" id="IPR000300">
    <property type="entry name" value="IPPc"/>
</dbReference>
<dbReference type="STRING" id="1754190.A0A1Y2DZ50"/>
<dbReference type="PANTHER" id="PTHR11200:SF240">
    <property type="entry name" value="INOSITOL POLYPHOSPHATE 5-PHOSPHATASE C9G1.10C-RELATED"/>
    <property type="match status" value="1"/>
</dbReference>
<dbReference type="InterPro" id="IPR046985">
    <property type="entry name" value="IP5"/>
</dbReference>
<dbReference type="SMART" id="SM00128">
    <property type="entry name" value="IPPc"/>
    <property type="match status" value="1"/>
</dbReference>
<comment type="caution">
    <text evidence="3">The sequence shown here is derived from an EMBL/GenBank/DDBJ whole genome shotgun (WGS) entry which is preliminary data.</text>
</comment>
<proteinExistence type="predicted"/>
<sequence>MSNNEPDSPSNPFSDYHSTNTPIEITKPISIKERSHFFEQQAQNSYQNNALKSPTLRSTPLSPKIRQSQTIFQQVNSYNEIDKRSSYISSSFKNNTTIHTNGITKNIKTDDIDNPFSDSNKIVPSPSDEINPVSNSYLNSNSIRRGNMNKSVSPLVPNKPLALRTSPRFSPTLNPTGLSVSPTNKRVNDVEPQSVGLSNDFKKLHLNIAKNNDVAISNPFSPVDVSPSPMNEDELGSGMSPLIKNDDKKHDKHKKHESHKDKKRISLRASHFKHNKDKSTSKFASISNYEEQSQESTNSNTNYLSSNYTLSPKDIQSSQIYANSTSRPVPIPKASTVSGSTSHSFRQSLQMPILEPSPASKLRASNIQHSSTTLQAQQPPPIPERPNLHNKQLDGIYANNTISDYYSSNTQHDKILPSNTVSSHYPAGEKIASRRAVIKIDTTKSNRACPTADGYNKIELPKHPKCIAFCGQYLYAGVSNLSVYNTKTGMPSNIVAIDEKIKITSILLVPGQYLVDEGNIVWAGTDKGAIYEIDINTSRIKYTRNISNYSIIGIFYSGNKIWVVSEKSVAIWTRNETDNSFKLSDSPITEHSLADISEFDNAYILEEKLWLCSQKVITVLGPYPHFVNKKSVNLKVLMGRITCISEAGLNSGELYTGHDDGKITIWDIDNVVAKEVFSVSYYNITSILTVNDKHVWVGLSTGKICVFDSSVKPWKKIKDFEAHFHSGVVQLTRDPFYPYALVPPYTSVANSALSVVSSLSEDGEVHFWDAFLSEDYINSLIKDQETYYSERSDITLFVTTYNCDSTKPQELLSDEFNKKFFDNWFKVLDSPDIIVVGLQEIVDLESKAVNAKSFFKKAKKKSKKDKLDNRQQIWVDAIKNNLLNSQNEQYENISCTQMVGLFLAVFVKPSLNNRISCLNVDTVETGLKGYHGNKGSIALRMLIDDSSVCIINTHLAAHQDQVVARNNDVVTIMNETKFPPHDKPCCYVNGGDGSQIMDYENVFWFGDMNYRIDPINNLTRDDIIKMANEKRFDELIKMDQFHNIHSTDTGFPLYPLTEGKINFAPTFKYDIGYNQYDTSEKQRIPSWCDRILYRGTVQQLNYQRHECTASDHRPVSSSFRISIKKMNLNKYQQIKNLCYEPCSKYLENMVNGEKIRWIMRKAKYNYEQSQVLLQSYNYNIDLLIESRAIDSI</sequence>
<dbReference type="Gene3D" id="3.60.10.10">
    <property type="entry name" value="Endonuclease/exonuclease/phosphatase"/>
    <property type="match status" value="1"/>
</dbReference>
<dbReference type="InterPro" id="IPR036322">
    <property type="entry name" value="WD40_repeat_dom_sf"/>
</dbReference>
<evidence type="ECO:0000313" key="4">
    <source>
        <dbReference type="Proteomes" id="UP000193920"/>
    </source>
</evidence>
<dbReference type="InterPro" id="IPR015943">
    <property type="entry name" value="WD40/YVTN_repeat-like_dom_sf"/>
</dbReference>
<feature type="domain" description="Inositol polyphosphate-related phosphatase" evidence="2">
    <location>
        <begin position="792"/>
        <end position="1127"/>
    </location>
</feature>
<evidence type="ECO:0000313" key="3">
    <source>
        <dbReference type="EMBL" id="ORY64541.1"/>
    </source>
</evidence>
<dbReference type="AlphaFoldDB" id="A0A1Y2DZ50"/>
<feature type="region of interest" description="Disordered" evidence="1">
    <location>
        <begin position="141"/>
        <end position="192"/>
    </location>
</feature>
<dbReference type="Proteomes" id="UP000193920">
    <property type="component" value="Unassembled WGS sequence"/>
</dbReference>
<dbReference type="Pfam" id="PF22669">
    <property type="entry name" value="Exo_endo_phos2"/>
    <property type="match status" value="1"/>
</dbReference>
<feature type="compositionally biased region" description="Polar residues" evidence="1">
    <location>
        <begin position="167"/>
        <end position="185"/>
    </location>
</feature>
<feature type="compositionally biased region" description="Polar residues" evidence="1">
    <location>
        <begin position="141"/>
        <end position="152"/>
    </location>
</feature>
<feature type="region of interest" description="Disordered" evidence="1">
    <location>
        <begin position="215"/>
        <end position="305"/>
    </location>
</feature>
<feature type="compositionally biased region" description="Polar residues" evidence="1">
    <location>
        <begin position="281"/>
        <end position="295"/>
    </location>
</feature>
<accession>A0A1Y2DZ50</accession>
<feature type="compositionally biased region" description="Basic residues" evidence="1">
    <location>
        <begin position="250"/>
        <end position="276"/>
    </location>
</feature>
<dbReference type="GO" id="GO:0004439">
    <property type="term" value="F:phosphatidylinositol-4,5-bisphosphate 5-phosphatase activity"/>
    <property type="evidence" value="ECO:0007669"/>
    <property type="project" value="TreeGrafter"/>
</dbReference>
<keyword evidence="4" id="KW-1185">Reference proteome</keyword>
<organism evidence="3 4">
    <name type="scientific">Neocallimastix californiae</name>
    <dbReference type="NCBI Taxonomy" id="1754190"/>
    <lineage>
        <taxon>Eukaryota</taxon>
        <taxon>Fungi</taxon>
        <taxon>Fungi incertae sedis</taxon>
        <taxon>Chytridiomycota</taxon>
        <taxon>Chytridiomycota incertae sedis</taxon>
        <taxon>Neocallimastigomycetes</taxon>
        <taxon>Neocallimastigales</taxon>
        <taxon>Neocallimastigaceae</taxon>
        <taxon>Neocallimastix</taxon>
    </lineage>
</organism>
<feature type="compositionally biased region" description="Low complexity" evidence="1">
    <location>
        <begin position="296"/>
        <end position="305"/>
    </location>
</feature>
<dbReference type="Gene3D" id="2.130.10.10">
    <property type="entry name" value="YVTN repeat-like/Quinoprotein amine dehydrogenase"/>
    <property type="match status" value="1"/>
</dbReference>
<name>A0A1Y2DZ50_9FUNG</name>